<dbReference type="NCBIfam" id="NF001299">
    <property type="entry name" value="PRK00241.1"/>
    <property type="match status" value="1"/>
</dbReference>
<dbReference type="EMBL" id="CAEZUJ010000060">
    <property type="protein sequence ID" value="CAB4606376.1"/>
    <property type="molecule type" value="Genomic_DNA"/>
</dbReference>
<dbReference type="GO" id="GO:0005829">
    <property type="term" value="C:cytosol"/>
    <property type="evidence" value="ECO:0007669"/>
    <property type="project" value="TreeGrafter"/>
</dbReference>
<evidence type="ECO:0000313" key="12">
    <source>
        <dbReference type="EMBL" id="CAB4675055.1"/>
    </source>
</evidence>
<feature type="domain" description="Nudix hydrolase" evidence="10">
    <location>
        <begin position="161"/>
        <end position="286"/>
    </location>
</feature>
<dbReference type="InterPro" id="IPR050241">
    <property type="entry name" value="NAD-cap_RNA_hydrolase_NudC"/>
</dbReference>
<dbReference type="GO" id="GO:0006742">
    <property type="term" value="P:NADP+ catabolic process"/>
    <property type="evidence" value="ECO:0007669"/>
    <property type="project" value="TreeGrafter"/>
</dbReference>
<name>A0A6J6RS41_9ZZZZ</name>
<dbReference type="GO" id="GO:0019677">
    <property type="term" value="P:NAD+ catabolic process"/>
    <property type="evidence" value="ECO:0007669"/>
    <property type="project" value="TreeGrafter"/>
</dbReference>
<dbReference type="PROSITE" id="PS51462">
    <property type="entry name" value="NUDIX"/>
    <property type="match status" value="1"/>
</dbReference>
<comment type="catalytic activity">
    <reaction evidence="9">
        <text>a 5'-end NAD(+)-phospho-ribonucleoside in mRNA + H2O = a 5'-end phospho-adenosine-phospho-ribonucleoside in mRNA + beta-nicotinamide D-ribonucleotide + 2 H(+)</text>
        <dbReference type="Rhea" id="RHEA:60876"/>
        <dbReference type="Rhea" id="RHEA-COMP:15698"/>
        <dbReference type="Rhea" id="RHEA-COMP:15719"/>
        <dbReference type="ChEBI" id="CHEBI:14649"/>
        <dbReference type="ChEBI" id="CHEBI:15377"/>
        <dbReference type="ChEBI" id="CHEBI:15378"/>
        <dbReference type="ChEBI" id="CHEBI:144029"/>
        <dbReference type="ChEBI" id="CHEBI:144051"/>
    </reaction>
    <physiologicalReaction direction="left-to-right" evidence="9">
        <dbReference type="Rhea" id="RHEA:60877"/>
    </physiologicalReaction>
</comment>
<dbReference type="InterPro" id="IPR000086">
    <property type="entry name" value="NUDIX_hydrolase_dom"/>
</dbReference>
<dbReference type="AlphaFoldDB" id="A0A6J6RS41"/>
<evidence type="ECO:0000256" key="9">
    <source>
        <dbReference type="ARBA" id="ARBA00023679"/>
    </source>
</evidence>
<evidence type="ECO:0000256" key="7">
    <source>
        <dbReference type="ARBA" id="ARBA00022842"/>
    </source>
</evidence>
<dbReference type="Pfam" id="PF09297">
    <property type="entry name" value="Zn_ribbon_NUD"/>
    <property type="match status" value="1"/>
</dbReference>
<dbReference type="EMBL" id="CAEZXH010000003">
    <property type="protein sequence ID" value="CAB4675055.1"/>
    <property type="molecule type" value="Genomic_DNA"/>
</dbReference>
<dbReference type="PANTHER" id="PTHR42904:SF6">
    <property type="entry name" value="NAD-CAPPED RNA HYDROLASE NUDT12"/>
    <property type="match status" value="1"/>
</dbReference>
<sequence length="306" mass="33769">MASELQNLALARSLLDRAAHMRTSDQTLDELFAKAKIFQVNQGKFIWSDGGLIYLEPDSAQIKSAEFAASVAERFFLGLAPNGQPFFAINAPFPEGTENLVSLREVGTLLNDLEVGAVMHAVALANWHDVHPRCARCGEPTISILGGSTRKCPTCEAEHYPRTDSAVIVLVRDRDDRILLGRQKIWPPKRFSTFAGFLEPGESLEACVVREVAEEAGVSLSEIKYLGSQPWPFPASIMLSFTAVTDNPEDAEADGEEIEAIRWYTREQIAADIASGELLLPPGISIARRMIELWYGQPLEGVEAWR</sequence>
<dbReference type="InterPro" id="IPR020084">
    <property type="entry name" value="NUDIX_hydrolase_CS"/>
</dbReference>
<dbReference type="GO" id="GO:0035529">
    <property type="term" value="F:NADH pyrophosphatase activity"/>
    <property type="evidence" value="ECO:0007669"/>
    <property type="project" value="TreeGrafter"/>
</dbReference>
<comment type="cofactor">
    <cofactor evidence="1">
        <name>Mg(2+)</name>
        <dbReference type="ChEBI" id="CHEBI:18420"/>
    </cofactor>
</comment>
<dbReference type="SUPFAM" id="SSF55811">
    <property type="entry name" value="Nudix"/>
    <property type="match status" value="1"/>
</dbReference>
<proteinExistence type="inferred from homology"/>
<evidence type="ECO:0000313" key="11">
    <source>
        <dbReference type="EMBL" id="CAB4606376.1"/>
    </source>
</evidence>
<evidence type="ECO:0000256" key="1">
    <source>
        <dbReference type="ARBA" id="ARBA00001946"/>
    </source>
</evidence>
<comment type="cofactor">
    <cofactor evidence="2">
        <name>Zn(2+)</name>
        <dbReference type="ChEBI" id="CHEBI:29105"/>
    </cofactor>
</comment>
<dbReference type="InterPro" id="IPR015797">
    <property type="entry name" value="NUDIX_hydrolase-like_dom_sf"/>
</dbReference>
<dbReference type="Pfam" id="PF00293">
    <property type="entry name" value="NUDIX"/>
    <property type="match status" value="1"/>
</dbReference>
<dbReference type="EC" id="3.6.1.22" evidence="4"/>
<gene>
    <name evidence="11" type="ORF">UFOPK1811_01147</name>
    <name evidence="12" type="ORF">UFOPK2360_00116</name>
    <name evidence="13" type="ORF">UFOPK2659_00928</name>
    <name evidence="14" type="ORF">UFOPK2922_00882</name>
</gene>
<dbReference type="CDD" id="cd03429">
    <property type="entry name" value="NUDIX_NADH_pyrophosphatase_Nudt13"/>
    <property type="match status" value="1"/>
</dbReference>
<evidence type="ECO:0000256" key="3">
    <source>
        <dbReference type="ARBA" id="ARBA00009595"/>
    </source>
</evidence>
<reference evidence="13" key="1">
    <citation type="submission" date="2020-05" db="EMBL/GenBank/DDBJ databases">
        <authorList>
            <person name="Chiriac C."/>
            <person name="Salcher M."/>
            <person name="Ghai R."/>
            <person name="Kavagutti S V."/>
        </authorList>
    </citation>
    <scope>NUCLEOTIDE SEQUENCE</scope>
</reference>
<dbReference type="GO" id="GO:0046872">
    <property type="term" value="F:metal ion binding"/>
    <property type="evidence" value="ECO:0007669"/>
    <property type="project" value="UniProtKB-KW"/>
</dbReference>
<evidence type="ECO:0000256" key="5">
    <source>
        <dbReference type="ARBA" id="ARBA00022723"/>
    </source>
</evidence>
<dbReference type="Gene3D" id="3.90.79.10">
    <property type="entry name" value="Nucleoside Triphosphate Pyrophosphohydrolase"/>
    <property type="match status" value="1"/>
</dbReference>
<protein>
    <recommendedName>
        <fullName evidence="4">NAD(+) diphosphatase</fullName>
        <ecNumber evidence="4">3.6.1.22</ecNumber>
    </recommendedName>
</protein>
<accession>A0A6J6RS41</accession>
<evidence type="ECO:0000256" key="4">
    <source>
        <dbReference type="ARBA" id="ARBA00012381"/>
    </source>
</evidence>
<keyword evidence="7" id="KW-0460">Magnesium</keyword>
<dbReference type="EMBL" id="CAEZYJ010000147">
    <property type="protein sequence ID" value="CAB4725256.1"/>
    <property type="molecule type" value="Genomic_DNA"/>
</dbReference>
<keyword evidence="5" id="KW-0479">Metal-binding</keyword>
<dbReference type="PANTHER" id="PTHR42904">
    <property type="entry name" value="NUDIX HYDROLASE, NUDC SUBFAMILY"/>
    <property type="match status" value="1"/>
</dbReference>
<dbReference type="EMBL" id="CAEZZS010000037">
    <property type="protein sequence ID" value="CAB4779022.1"/>
    <property type="molecule type" value="Genomic_DNA"/>
</dbReference>
<evidence type="ECO:0000256" key="6">
    <source>
        <dbReference type="ARBA" id="ARBA00022801"/>
    </source>
</evidence>
<evidence type="ECO:0000313" key="14">
    <source>
        <dbReference type="EMBL" id="CAB4779022.1"/>
    </source>
</evidence>
<dbReference type="PROSITE" id="PS00893">
    <property type="entry name" value="NUDIX_BOX"/>
    <property type="match status" value="1"/>
</dbReference>
<evidence type="ECO:0000256" key="2">
    <source>
        <dbReference type="ARBA" id="ARBA00001947"/>
    </source>
</evidence>
<dbReference type="InterPro" id="IPR015376">
    <property type="entry name" value="Znr_NADH_PPase"/>
</dbReference>
<dbReference type="InterPro" id="IPR049734">
    <property type="entry name" value="NudC-like_C"/>
</dbReference>
<evidence type="ECO:0000259" key="10">
    <source>
        <dbReference type="PROSITE" id="PS51462"/>
    </source>
</evidence>
<evidence type="ECO:0000256" key="8">
    <source>
        <dbReference type="ARBA" id="ARBA00023027"/>
    </source>
</evidence>
<keyword evidence="8" id="KW-0520">NAD</keyword>
<organism evidence="13">
    <name type="scientific">freshwater metagenome</name>
    <dbReference type="NCBI Taxonomy" id="449393"/>
    <lineage>
        <taxon>unclassified sequences</taxon>
        <taxon>metagenomes</taxon>
        <taxon>ecological metagenomes</taxon>
    </lineage>
</organism>
<evidence type="ECO:0000313" key="13">
    <source>
        <dbReference type="EMBL" id="CAB4725256.1"/>
    </source>
</evidence>
<keyword evidence="6" id="KW-0378">Hydrolase</keyword>
<dbReference type="Gene3D" id="3.90.79.20">
    <property type="match status" value="1"/>
</dbReference>
<comment type="similarity">
    <text evidence="3">Belongs to the Nudix hydrolase family. NudC subfamily.</text>
</comment>